<feature type="transmembrane region" description="Helical" evidence="6">
    <location>
        <begin position="12"/>
        <end position="32"/>
    </location>
</feature>
<dbReference type="Gene3D" id="1.10.630.10">
    <property type="entry name" value="Cytochrome P450"/>
    <property type="match status" value="1"/>
</dbReference>
<dbReference type="GeneID" id="70126544"/>
<dbReference type="OrthoDB" id="1470350at2759"/>
<dbReference type="GO" id="GO:0020037">
    <property type="term" value="F:heme binding"/>
    <property type="evidence" value="ECO:0007669"/>
    <property type="project" value="InterPro"/>
</dbReference>
<name>A0A9P8UTA1_9PEZI</name>
<dbReference type="GO" id="GO:0005506">
    <property type="term" value="F:iron ion binding"/>
    <property type="evidence" value="ECO:0007669"/>
    <property type="project" value="InterPro"/>
</dbReference>
<evidence type="ECO:0000256" key="4">
    <source>
        <dbReference type="ARBA" id="ARBA00023004"/>
    </source>
</evidence>
<comment type="cofactor">
    <cofactor evidence="5">
        <name>heme</name>
        <dbReference type="ChEBI" id="CHEBI:30413"/>
    </cofactor>
</comment>
<protein>
    <submittedName>
        <fullName evidence="7">Cytochrome P450 3A5</fullName>
    </submittedName>
</protein>
<keyword evidence="3 5" id="KW-0479">Metal-binding</keyword>
<evidence type="ECO:0000256" key="1">
    <source>
        <dbReference type="ARBA" id="ARBA00010617"/>
    </source>
</evidence>
<dbReference type="PANTHER" id="PTHR24305">
    <property type="entry name" value="CYTOCHROME P450"/>
    <property type="match status" value="1"/>
</dbReference>
<dbReference type="InterPro" id="IPR002401">
    <property type="entry name" value="Cyt_P450_E_grp-I"/>
</dbReference>
<evidence type="ECO:0000256" key="5">
    <source>
        <dbReference type="PIRSR" id="PIRSR602401-1"/>
    </source>
</evidence>
<dbReference type="RefSeq" id="XP_045962954.1">
    <property type="nucleotide sequence ID" value="XM_046097652.1"/>
</dbReference>
<proteinExistence type="inferred from homology"/>
<sequence length="525" mass="59492">MSESVDETWSWLLKLVLFLAMFVVVVTYRLAIYPRFLSSFRQLPGPKNDTFLLGQLVNQYRASEPTEMYQNWASQWPDAPFIRYKGLLGMEQLLINGVEAHKQVLQTYCYYFKKPGLFARLVEDISGRGLLFAEGHEHKRQRKLIAHAFSASNLRKLFPVFVAKAQDLTICLEEVLRMEGEQNEVEVLSIFSKATMDVIGASTLGVELKNLRSAELEMDFLQCYDRMFNQPSLSALISFVDAHVPIRRWLPLEASRGYLEASKEVKRMLAHCIRVRSQEIETEKGARDKGLMSRDLLTYMIEERVESGLDLSDDDILGHLLNFISAGHETTSGLLTWAAYVLATEPEIQKKIRGETISLRQDHMFLEYASVDSLPYLDNFVRELLRVYSPAVAVYREAIEDVTICGIDIPKGTVLTLSPCATNLSTKIWGENALKFDPDRWETLSGAAASAYGTQTFANGPRICLGKQYSIMEVKVMLIELLSNYRLSRGKTLVELGDRPVPTCSPSVTLRPQGGLKIKLQRLYS</sequence>
<dbReference type="PRINTS" id="PR00385">
    <property type="entry name" value="P450"/>
</dbReference>
<reference evidence="7" key="1">
    <citation type="journal article" date="2021" name="Nat. Commun.">
        <title>Genetic determinants of endophytism in the Arabidopsis root mycobiome.</title>
        <authorList>
            <person name="Mesny F."/>
            <person name="Miyauchi S."/>
            <person name="Thiergart T."/>
            <person name="Pickel B."/>
            <person name="Atanasova L."/>
            <person name="Karlsson M."/>
            <person name="Huettel B."/>
            <person name="Barry K.W."/>
            <person name="Haridas S."/>
            <person name="Chen C."/>
            <person name="Bauer D."/>
            <person name="Andreopoulos W."/>
            <person name="Pangilinan J."/>
            <person name="LaButti K."/>
            <person name="Riley R."/>
            <person name="Lipzen A."/>
            <person name="Clum A."/>
            <person name="Drula E."/>
            <person name="Henrissat B."/>
            <person name="Kohler A."/>
            <person name="Grigoriev I.V."/>
            <person name="Martin F.M."/>
            <person name="Hacquard S."/>
        </authorList>
    </citation>
    <scope>NUCLEOTIDE SEQUENCE</scope>
    <source>
        <strain evidence="7">MPI-SDFR-AT-0073</strain>
    </source>
</reference>
<dbReference type="PANTHER" id="PTHR24305:SF166">
    <property type="entry name" value="CYTOCHROME P450 12A4, MITOCHONDRIAL-RELATED"/>
    <property type="match status" value="1"/>
</dbReference>
<evidence type="ECO:0000313" key="7">
    <source>
        <dbReference type="EMBL" id="KAH6658720.1"/>
    </source>
</evidence>
<dbReference type="GO" id="GO:0016705">
    <property type="term" value="F:oxidoreductase activity, acting on paired donors, with incorporation or reduction of molecular oxygen"/>
    <property type="evidence" value="ECO:0007669"/>
    <property type="project" value="InterPro"/>
</dbReference>
<organism evidence="7 8">
    <name type="scientific">Truncatella angustata</name>
    <dbReference type="NCBI Taxonomy" id="152316"/>
    <lineage>
        <taxon>Eukaryota</taxon>
        <taxon>Fungi</taxon>
        <taxon>Dikarya</taxon>
        <taxon>Ascomycota</taxon>
        <taxon>Pezizomycotina</taxon>
        <taxon>Sordariomycetes</taxon>
        <taxon>Xylariomycetidae</taxon>
        <taxon>Amphisphaeriales</taxon>
        <taxon>Sporocadaceae</taxon>
        <taxon>Truncatella</taxon>
    </lineage>
</organism>
<accession>A0A9P8UTA1</accession>
<keyword evidence="6" id="KW-0472">Membrane</keyword>
<dbReference type="PRINTS" id="PR00463">
    <property type="entry name" value="EP450I"/>
</dbReference>
<evidence type="ECO:0000256" key="3">
    <source>
        <dbReference type="ARBA" id="ARBA00022723"/>
    </source>
</evidence>
<dbReference type="Proteomes" id="UP000758603">
    <property type="component" value="Unassembled WGS sequence"/>
</dbReference>
<dbReference type="InterPro" id="IPR050121">
    <property type="entry name" value="Cytochrome_P450_monoxygenase"/>
</dbReference>
<keyword evidence="6" id="KW-0812">Transmembrane</keyword>
<keyword evidence="8" id="KW-1185">Reference proteome</keyword>
<comment type="similarity">
    <text evidence="1">Belongs to the cytochrome P450 family.</text>
</comment>
<dbReference type="InterPro" id="IPR036396">
    <property type="entry name" value="Cyt_P450_sf"/>
</dbReference>
<keyword evidence="2 5" id="KW-0349">Heme</keyword>
<evidence type="ECO:0000313" key="8">
    <source>
        <dbReference type="Proteomes" id="UP000758603"/>
    </source>
</evidence>
<keyword evidence="6" id="KW-1133">Transmembrane helix</keyword>
<feature type="binding site" description="axial binding residue" evidence="5">
    <location>
        <position position="464"/>
    </location>
    <ligand>
        <name>heme</name>
        <dbReference type="ChEBI" id="CHEBI:30413"/>
    </ligand>
    <ligandPart>
        <name>Fe</name>
        <dbReference type="ChEBI" id="CHEBI:18248"/>
    </ligandPart>
</feature>
<dbReference type="EMBL" id="JAGPXC010000002">
    <property type="protein sequence ID" value="KAH6658720.1"/>
    <property type="molecule type" value="Genomic_DNA"/>
</dbReference>
<comment type="caution">
    <text evidence="7">The sequence shown here is derived from an EMBL/GenBank/DDBJ whole genome shotgun (WGS) entry which is preliminary data.</text>
</comment>
<evidence type="ECO:0000256" key="6">
    <source>
        <dbReference type="SAM" id="Phobius"/>
    </source>
</evidence>
<dbReference type="InterPro" id="IPR001128">
    <property type="entry name" value="Cyt_P450"/>
</dbReference>
<dbReference type="GO" id="GO:0004497">
    <property type="term" value="F:monooxygenase activity"/>
    <property type="evidence" value="ECO:0007669"/>
    <property type="project" value="InterPro"/>
</dbReference>
<keyword evidence="4 5" id="KW-0408">Iron</keyword>
<dbReference type="SUPFAM" id="SSF48264">
    <property type="entry name" value="Cytochrome P450"/>
    <property type="match status" value="1"/>
</dbReference>
<dbReference type="Pfam" id="PF00067">
    <property type="entry name" value="p450"/>
    <property type="match status" value="1"/>
</dbReference>
<dbReference type="AlphaFoldDB" id="A0A9P8UTA1"/>
<evidence type="ECO:0000256" key="2">
    <source>
        <dbReference type="ARBA" id="ARBA00022617"/>
    </source>
</evidence>
<gene>
    <name evidence="7" type="ORF">BKA67DRAFT_514527</name>
</gene>